<reference evidence="3" key="1">
    <citation type="submission" date="2020-12" db="EMBL/GenBank/DDBJ databases">
        <authorList>
            <person name="Iha C."/>
        </authorList>
    </citation>
    <scope>NUCLEOTIDE SEQUENCE</scope>
</reference>
<feature type="compositionally biased region" description="Basic residues" evidence="1">
    <location>
        <begin position="1264"/>
        <end position="1278"/>
    </location>
</feature>
<feature type="domain" description="Poly(A) RNA polymerase mitochondrial-like central palm" evidence="2">
    <location>
        <begin position="42"/>
        <end position="185"/>
    </location>
</feature>
<dbReference type="SUPFAM" id="SSF81631">
    <property type="entry name" value="PAP/OAS1 substrate-binding domain"/>
    <property type="match status" value="1"/>
</dbReference>
<evidence type="ECO:0000259" key="2">
    <source>
        <dbReference type="Pfam" id="PF22600"/>
    </source>
</evidence>
<evidence type="ECO:0000313" key="3">
    <source>
        <dbReference type="EMBL" id="CAD7697290.1"/>
    </source>
</evidence>
<evidence type="ECO:0000256" key="1">
    <source>
        <dbReference type="SAM" id="MobiDB-lite"/>
    </source>
</evidence>
<dbReference type="EMBL" id="CAJHUC010000637">
    <property type="protein sequence ID" value="CAD7697290.1"/>
    <property type="molecule type" value="Genomic_DNA"/>
</dbReference>
<name>A0A8S1J162_9CHLO</name>
<dbReference type="GO" id="GO:0016779">
    <property type="term" value="F:nucleotidyltransferase activity"/>
    <property type="evidence" value="ECO:0007669"/>
    <property type="project" value="TreeGrafter"/>
</dbReference>
<proteinExistence type="predicted"/>
<feature type="compositionally biased region" description="Polar residues" evidence="1">
    <location>
        <begin position="1283"/>
        <end position="1294"/>
    </location>
</feature>
<dbReference type="PANTHER" id="PTHR12271">
    <property type="entry name" value="POLY A POLYMERASE CID PAP -RELATED"/>
    <property type="match status" value="1"/>
</dbReference>
<dbReference type="OrthoDB" id="2274644at2759"/>
<feature type="region of interest" description="Disordered" evidence="1">
    <location>
        <begin position="778"/>
        <end position="803"/>
    </location>
</feature>
<dbReference type="CDD" id="cd05402">
    <property type="entry name" value="NT_PAP_TUTase"/>
    <property type="match status" value="1"/>
</dbReference>
<dbReference type="Pfam" id="PF22600">
    <property type="entry name" value="MTPAP-like_central"/>
    <property type="match status" value="1"/>
</dbReference>
<sequence length="1294" mass="142769">MAKDPLVEDLLQEVSAGIRGCLSGDGLAAYSASLEELLELAEDHQLRQRTRLLNRLEKWILDAQAAGHGRCLCGVRGLSLQAFGSSVMGISSRGGDLDISVEGSLQDARVSRSGHLTDADRRFRGDLLGEVHQTLQAGRHFRPGKSTQLIRTAKVPVSKFVEAETGIHCDLSIGNSIGVFKSLILGEVLGVDRRVRDLVVMVKKWAKANEVNDPSMGTFNSYCLTLLVISFVQTRTPPLLPPFRDLFPDLRATISQHGASTGGPSLLSEIERFKEMARAWGARNDRERNQQTLFELLLEFLASFSLLAAHSQLMHYTAEGRLGSGLRPTASPWEGGFTSVRWDGRAIKKYHFFVEDPFEAQDNCARTLATQDWWFVCKLLQQIAEEAQNFRNAPAEEKSRQWSRLSLVVFGKRLSASAPGSSQGSDNGDVRLLSGHRKALFVHLNKFKSSDRKFVAFSNSWCSVPVRKLLTSVVQELGLYMGKGPKRKLIISKDGNLKEDMVEHAVNSTLKVRRPKTPIDPMYCVVKQRLREFLKCSLRLHIFHTSKFEPEVKAWIASVIEGLDLQLLWLEDGNLRIEVPPSMDRHAVQACLTAELAGVERSPNGLQAFGQQEEPQILGQDEDNNSWPAEFGARKEHDVDEEESDEVHHSCGESVGHKEEHAGPIASDEQCTGQAEEYASLQLVAKTDNRIVVKIKTGHRKAVPEHCNGAITEHKEHSLGRPSAWTALDHVQDELEPQGSAVLAKLSLCCAASDDAKPIGNGEVHADRPAPVAKFAGSTGDMAAQPGGVADKSDSSPRWRGSSEDTRLNADILRGVLYDLFDELSAFRQSKDPEAVIDPTAYVVPVGWVRQQVRDIARALSLAVEKPSTTKRQMKMRVWRRAAGDDSNSDDDEWELQRQRGHPHEVHNMVDQSSRLQMGTRRRSADMQASAIPNVYHHGFLRHEDHLFSCFNWVRKMNSKSNGKAFWAAGYTPEVQRLICERAEDNGLCASVRDGRIWMGTVPDEGQAQLVQRMDSQGYRLNLESLNREIMVGVYNHLFARLQEMKQQGFEQITIDSGGFIMKPEWVVEQTAMLAAHLGSLHVGDDTNGIMKVVNVDVAKRRSLDQGPRGLPPGFVPADAHQVLRMLPRAAPMRQPNPHSMLGPSAANEQAMAQARSSHAGQMPRARFPMAVSEPPTMAPHKGTAGRVCGFNGHAGQSERLHPMHSVKSAGRHRPGASIPAANAQGPYPGNAGLSMPEDPRGFGGPQRHWRGGEGCAPQEGRGSRGRRGGGRGGGRGRRSSEDTNSGKSKGQRR</sequence>
<organism evidence="3 4">
    <name type="scientific">Ostreobium quekettii</name>
    <dbReference type="NCBI Taxonomy" id="121088"/>
    <lineage>
        <taxon>Eukaryota</taxon>
        <taxon>Viridiplantae</taxon>
        <taxon>Chlorophyta</taxon>
        <taxon>core chlorophytes</taxon>
        <taxon>Ulvophyceae</taxon>
        <taxon>TCBD clade</taxon>
        <taxon>Bryopsidales</taxon>
        <taxon>Ostreobineae</taxon>
        <taxon>Ostreobiaceae</taxon>
        <taxon>Ostreobium</taxon>
    </lineage>
</organism>
<dbReference type="GO" id="GO:0031123">
    <property type="term" value="P:RNA 3'-end processing"/>
    <property type="evidence" value="ECO:0007669"/>
    <property type="project" value="TreeGrafter"/>
</dbReference>
<dbReference type="InterPro" id="IPR054708">
    <property type="entry name" value="MTPAP-like_central"/>
</dbReference>
<dbReference type="InterPro" id="IPR043519">
    <property type="entry name" value="NT_sf"/>
</dbReference>
<evidence type="ECO:0000313" key="4">
    <source>
        <dbReference type="Proteomes" id="UP000708148"/>
    </source>
</evidence>
<feature type="region of interest" description="Disordered" evidence="1">
    <location>
        <begin position="1176"/>
        <end position="1294"/>
    </location>
</feature>
<feature type="region of interest" description="Disordered" evidence="1">
    <location>
        <begin position="618"/>
        <end position="671"/>
    </location>
</feature>
<protein>
    <recommendedName>
        <fullName evidence="2">Poly(A) RNA polymerase mitochondrial-like central palm domain-containing protein</fullName>
    </recommendedName>
</protein>
<accession>A0A8S1J162</accession>
<keyword evidence="4" id="KW-1185">Reference proteome</keyword>
<dbReference type="PANTHER" id="PTHR12271:SF123">
    <property type="entry name" value="PROTEIN HESO1"/>
    <property type="match status" value="1"/>
</dbReference>
<dbReference type="SUPFAM" id="SSF81301">
    <property type="entry name" value="Nucleotidyltransferase"/>
    <property type="match status" value="1"/>
</dbReference>
<dbReference type="Gene3D" id="1.10.1410.10">
    <property type="match status" value="1"/>
</dbReference>
<comment type="caution">
    <text evidence="3">The sequence shown here is derived from an EMBL/GenBank/DDBJ whole genome shotgun (WGS) entry which is preliminary data.</text>
</comment>
<feature type="compositionally biased region" description="Basic and acidic residues" evidence="1">
    <location>
        <begin position="646"/>
        <end position="662"/>
    </location>
</feature>
<feature type="compositionally biased region" description="Basic and acidic residues" evidence="1">
    <location>
        <begin position="791"/>
        <end position="803"/>
    </location>
</feature>
<gene>
    <name evidence="3" type="ORF">OSTQU699_LOCUS2651</name>
</gene>
<dbReference type="Proteomes" id="UP000708148">
    <property type="component" value="Unassembled WGS sequence"/>
</dbReference>
<dbReference type="Gene3D" id="3.30.460.10">
    <property type="entry name" value="Beta Polymerase, domain 2"/>
    <property type="match status" value="1"/>
</dbReference>